<dbReference type="InterPro" id="IPR058245">
    <property type="entry name" value="NreC/VraR/RcsB-like_REC"/>
</dbReference>
<keyword evidence="4" id="KW-0804">Transcription</keyword>
<dbReference type="AlphaFoldDB" id="A0A3M8DVA3"/>
<dbReference type="CDD" id="cd06170">
    <property type="entry name" value="LuxR_C_like"/>
    <property type="match status" value="1"/>
</dbReference>
<dbReference type="PROSITE" id="PS00622">
    <property type="entry name" value="HTH_LUXR_1"/>
    <property type="match status" value="1"/>
</dbReference>
<gene>
    <name evidence="8" type="ORF">EDM56_05205</name>
</gene>
<evidence type="ECO:0000256" key="5">
    <source>
        <dbReference type="PROSITE-ProRule" id="PRU00169"/>
    </source>
</evidence>
<keyword evidence="3 8" id="KW-0238">DNA-binding</keyword>
<accession>A0A3M8DVA3</accession>
<comment type="caution">
    <text evidence="8">The sequence shown here is derived from an EMBL/GenBank/DDBJ whole genome shotgun (WGS) entry which is preliminary data.</text>
</comment>
<dbReference type="RefSeq" id="WP_122916831.1">
    <property type="nucleotide sequence ID" value="NZ_RHHQ01000005.1"/>
</dbReference>
<keyword evidence="2" id="KW-0805">Transcription regulation</keyword>
<feature type="modified residue" description="4-aspartylphosphate" evidence="5">
    <location>
        <position position="54"/>
    </location>
</feature>
<dbReference type="SMART" id="SM00448">
    <property type="entry name" value="REC"/>
    <property type="match status" value="1"/>
</dbReference>
<dbReference type="Pfam" id="PF00196">
    <property type="entry name" value="GerE"/>
    <property type="match status" value="1"/>
</dbReference>
<reference evidence="8 9" key="1">
    <citation type="submission" date="2018-10" db="EMBL/GenBank/DDBJ databases">
        <title>Phylogenomics of Brevibacillus.</title>
        <authorList>
            <person name="Dunlap C."/>
        </authorList>
    </citation>
    <scope>NUCLEOTIDE SEQUENCE [LARGE SCALE GENOMIC DNA]</scope>
    <source>
        <strain evidence="8 9">JCM 15716</strain>
    </source>
</reference>
<keyword evidence="9" id="KW-1185">Reference proteome</keyword>
<dbReference type="GO" id="GO:0003677">
    <property type="term" value="F:DNA binding"/>
    <property type="evidence" value="ECO:0007669"/>
    <property type="project" value="UniProtKB-KW"/>
</dbReference>
<dbReference type="PROSITE" id="PS50110">
    <property type="entry name" value="RESPONSE_REGULATORY"/>
    <property type="match status" value="1"/>
</dbReference>
<dbReference type="OrthoDB" id="9780153at2"/>
<dbReference type="PRINTS" id="PR00038">
    <property type="entry name" value="HTHLUXR"/>
</dbReference>
<dbReference type="InterPro" id="IPR016032">
    <property type="entry name" value="Sig_transdc_resp-reg_C-effctor"/>
</dbReference>
<dbReference type="SMART" id="SM00421">
    <property type="entry name" value="HTH_LUXR"/>
    <property type="match status" value="1"/>
</dbReference>
<dbReference type="GO" id="GO:0006355">
    <property type="term" value="P:regulation of DNA-templated transcription"/>
    <property type="evidence" value="ECO:0007669"/>
    <property type="project" value="InterPro"/>
</dbReference>
<evidence type="ECO:0000259" key="6">
    <source>
        <dbReference type="PROSITE" id="PS50043"/>
    </source>
</evidence>
<dbReference type="Pfam" id="PF00072">
    <property type="entry name" value="Response_reg"/>
    <property type="match status" value="1"/>
</dbReference>
<dbReference type="Proteomes" id="UP000271031">
    <property type="component" value="Unassembled WGS sequence"/>
</dbReference>
<feature type="domain" description="Response regulatory" evidence="7">
    <location>
        <begin position="3"/>
        <end position="120"/>
    </location>
</feature>
<dbReference type="PANTHER" id="PTHR43214:SF43">
    <property type="entry name" value="TWO-COMPONENT RESPONSE REGULATOR"/>
    <property type="match status" value="1"/>
</dbReference>
<dbReference type="GO" id="GO:0000160">
    <property type="term" value="P:phosphorelay signal transduction system"/>
    <property type="evidence" value="ECO:0007669"/>
    <property type="project" value="InterPro"/>
</dbReference>
<protein>
    <submittedName>
        <fullName evidence="8">DNA-binding response regulator</fullName>
    </submittedName>
</protein>
<keyword evidence="1 5" id="KW-0597">Phosphoprotein</keyword>
<dbReference type="SUPFAM" id="SSF46894">
    <property type="entry name" value="C-terminal effector domain of the bipartite response regulators"/>
    <property type="match status" value="1"/>
</dbReference>
<dbReference type="EMBL" id="RHHQ01000005">
    <property type="protein sequence ID" value="RNB91439.1"/>
    <property type="molecule type" value="Genomic_DNA"/>
</dbReference>
<dbReference type="Gene3D" id="3.40.50.2300">
    <property type="match status" value="1"/>
</dbReference>
<evidence type="ECO:0000256" key="4">
    <source>
        <dbReference type="ARBA" id="ARBA00023163"/>
    </source>
</evidence>
<dbReference type="SUPFAM" id="SSF52172">
    <property type="entry name" value="CheY-like"/>
    <property type="match status" value="1"/>
</dbReference>
<evidence type="ECO:0000256" key="3">
    <source>
        <dbReference type="ARBA" id="ARBA00023125"/>
    </source>
</evidence>
<name>A0A3M8DVA3_9BACL</name>
<evidence type="ECO:0000259" key="7">
    <source>
        <dbReference type="PROSITE" id="PS50110"/>
    </source>
</evidence>
<dbReference type="InterPro" id="IPR011006">
    <property type="entry name" value="CheY-like_superfamily"/>
</dbReference>
<dbReference type="CDD" id="cd17535">
    <property type="entry name" value="REC_NarL-like"/>
    <property type="match status" value="1"/>
</dbReference>
<dbReference type="PROSITE" id="PS50043">
    <property type="entry name" value="HTH_LUXR_2"/>
    <property type="match status" value="1"/>
</dbReference>
<evidence type="ECO:0000256" key="2">
    <source>
        <dbReference type="ARBA" id="ARBA00023015"/>
    </source>
</evidence>
<dbReference type="InterPro" id="IPR039420">
    <property type="entry name" value="WalR-like"/>
</dbReference>
<proteinExistence type="predicted"/>
<dbReference type="PANTHER" id="PTHR43214">
    <property type="entry name" value="TWO-COMPONENT RESPONSE REGULATOR"/>
    <property type="match status" value="1"/>
</dbReference>
<dbReference type="InterPro" id="IPR000792">
    <property type="entry name" value="Tscrpt_reg_LuxR_C"/>
</dbReference>
<evidence type="ECO:0000256" key="1">
    <source>
        <dbReference type="ARBA" id="ARBA00022553"/>
    </source>
</evidence>
<feature type="domain" description="HTH luxR-type" evidence="6">
    <location>
        <begin position="152"/>
        <end position="217"/>
    </location>
</feature>
<organism evidence="8 9">
    <name type="scientific">Brevibacillus fluminis</name>
    <dbReference type="NCBI Taxonomy" id="511487"/>
    <lineage>
        <taxon>Bacteria</taxon>
        <taxon>Bacillati</taxon>
        <taxon>Bacillota</taxon>
        <taxon>Bacilli</taxon>
        <taxon>Bacillales</taxon>
        <taxon>Paenibacillaceae</taxon>
        <taxon>Brevibacillus</taxon>
    </lineage>
</organism>
<sequence length="223" mass="25408">MIRVLLVDDHTMVRKGIRMLLQAYPDVEIIGESHDGNDAILKAAQLLPDVVLMDLSMPGGLDGFRASREIHKQLPKSRIVILTMFDEEIYIQQAVQVGAYGYILKNSHGELLIEAIRNVQQGKRFYKTSIADEKIRQWMGQQEQASIANQRSRVLGSILTDRETEIVRLIALGYANKEVADKLMISVKTVENHKTNIMQKLEITTKRELIQFALRNHFLDLAL</sequence>
<evidence type="ECO:0000313" key="8">
    <source>
        <dbReference type="EMBL" id="RNB91439.1"/>
    </source>
</evidence>
<dbReference type="InterPro" id="IPR001789">
    <property type="entry name" value="Sig_transdc_resp-reg_receiver"/>
</dbReference>
<evidence type="ECO:0000313" key="9">
    <source>
        <dbReference type="Proteomes" id="UP000271031"/>
    </source>
</evidence>